<dbReference type="PROSITE" id="PS51084">
    <property type="entry name" value="HIT_2"/>
    <property type="match status" value="1"/>
</dbReference>
<dbReference type="InterPro" id="IPR001310">
    <property type="entry name" value="Histidine_triad_HIT"/>
</dbReference>
<name>A0A268EUX6_9BACL</name>
<dbReference type="AlphaFoldDB" id="A0A268EUX6"/>
<dbReference type="InterPro" id="IPR036265">
    <property type="entry name" value="HIT-like_sf"/>
</dbReference>
<dbReference type="EMBL" id="NPBY01000033">
    <property type="protein sequence ID" value="PAD76920.1"/>
    <property type="molecule type" value="Genomic_DNA"/>
</dbReference>
<evidence type="ECO:0000313" key="3">
    <source>
        <dbReference type="EMBL" id="PAD76920.1"/>
    </source>
</evidence>
<dbReference type="InterPro" id="IPR011146">
    <property type="entry name" value="HIT-like"/>
</dbReference>
<dbReference type="SUPFAM" id="SSF54197">
    <property type="entry name" value="HIT-like"/>
    <property type="match status" value="1"/>
</dbReference>
<dbReference type="GO" id="GO:0003824">
    <property type="term" value="F:catalytic activity"/>
    <property type="evidence" value="ECO:0007669"/>
    <property type="project" value="InterPro"/>
</dbReference>
<dbReference type="PANTHER" id="PTHR46648:SF1">
    <property type="entry name" value="ADENOSINE 5'-MONOPHOSPHORAMIDASE HNT1"/>
    <property type="match status" value="1"/>
</dbReference>
<accession>A0A268EUX6</accession>
<dbReference type="OrthoDB" id="9784774at2"/>
<evidence type="ECO:0000259" key="2">
    <source>
        <dbReference type="PROSITE" id="PS51084"/>
    </source>
</evidence>
<dbReference type="GO" id="GO:0009117">
    <property type="term" value="P:nucleotide metabolic process"/>
    <property type="evidence" value="ECO:0007669"/>
    <property type="project" value="TreeGrafter"/>
</dbReference>
<reference evidence="3 4" key="1">
    <citation type="submission" date="2017-07" db="EMBL/GenBank/DDBJ databases">
        <title>Isolation and whole genome analysis of endospore-forming bacteria from heroin.</title>
        <authorList>
            <person name="Kalinowski J."/>
            <person name="Ahrens B."/>
            <person name="Al-Dilaimi A."/>
            <person name="Winkler A."/>
            <person name="Wibberg D."/>
            <person name="Schleenbecker U."/>
            <person name="Ruckert C."/>
            <person name="Wolfel R."/>
            <person name="Grass G."/>
        </authorList>
    </citation>
    <scope>NUCLEOTIDE SEQUENCE [LARGE SCALE GENOMIC DNA]</scope>
    <source>
        <strain evidence="3 4">7537-G1</strain>
    </source>
</reference>
<dbReference type="Proteomes" id="UP000215596">
    <property type="component" value="Unassembled WGS sequence"/>
</dbReference>
<organism evidence="3 4">
    <name type="scientific">Paenibacillus campinasensis</name>
    <dbReference type="NCBI Taxonomy" id="66347"/>
    <lineage>
        <taxon>Bacteria</taxon>
        <taxon>Bacillati</taxon>
        <taxon>Bacillota</taxon>
        <taxon>Bacilli</taxon>
        <taxon>Bacillales</taxon>
        <taxon>Paenibacillaceae</taxon>
        <taxon>Paenibacillus</taxon>
    </lineage>
</organism>
<gene>
    <name evidence="3" type="ORF">CHH67_11130</name>
</gene>
<evidence type="ECO:0000313" key="4">
    <source>
        <dbReference type="Proteomes" id="UP000215596"/>
    </source>
</evidence>
<evidence type="ECO:0000256" key="1">
    <source>
        <dbReference type="PROSITE-ProRule" id="PRU00464"/>
    </source>
</evidence>
<protein>
    <submittedName>
        <fullName evidence="3">HIT family protein</fullName>
    </submittedName>
</protein>
<proteinExistence type="predicted"/>
<comment type="caution">
    <text evidence="3">The sequence shown here is derived from an EMBL/GenBank/DDBJ whole genome shotgun (WGS) entry which is preliminary data.</text>
</comment>
<dbReference type="PANTHER" id="PTHR46648">
    <property type="entry name" value="HIT FAMILY PROTEIN 1"/>
    <property type="match status" value="1"/>
</dbReference>
<feature type="domain" description="HIT" evidence="2">
    <location>
        <begin position="46"/>
        <end position="116"/>
    </location>
</feature>
<dbReference type="Pfam" id="PF01230">
    <property type="entry name" value="HIT"/>
    <property type="match status" value="1"/>
</dbReference>
<sequence>MGMETADCFICRKHRGEIHVAGGCIYEDDYVYVGHIGSSGSAVYVGYVMVDLKRHVAGYGDMTEDEASAVGSVLNRIGKALKETEGAEHVYSFVQGDAFPHFHVHLIPRYPGTPEEYWHPTSIRGYEAAYGTANEVETLCVRLKEVLHHEAG</sequence>
<feature type="short sequence motif" description="Histidine triad motif" evidence="1">
    <location>
        <begin position="101"/>
        <end position="105"/>
    </location>
</feature>
<dbReference type="Gene3D" id="3.30.428.10">
    <property type="entry name" value="HIT-like"/>
    <property type="match status" value="1"/>
</dbReference>